<protein>
    <submittedName>
        <fullName evidence="2">NAD/NADP octopine/nopaline dehydrogenase family protein</fullName>
    </submittedName>
</protein>
<dbReference type="PANTHER" id="PTHR38015">
    <property type="entry name" value="BLR6086 PROTEIN"/>
    <property type="match status" value="1"/>
</dbReference>
<dbReference type="Proteomes" id="UP001201844">
    <property type="component" value="Unassembled WGS sequence"/>
</dbReference>
<gene>
    <name evidence="2" type="ORF">MKI86_22665</name>
</gene>
<proteinExistence type="predicted"/>
<name>A0ABT0CTK6_9HYPH</name>
<dbReference type="InterPro" id="IPR036291">
    <property type="entry name" value="NAD(P)-bd_dom_sf"/>
</dbReference>
<dbReference type="PANTHER" id="PTHR38015:SF1">
    <property type="entry name" value="OPINE DEHYDROGENASE DOMAIN-CONTAINING PROTEIN"/>
    <property type="match status" value="1"/>
</dbReference>
<dbReference type="InterPro" id="IPR003421">
    <property type="entry name" value="Opine_DH"/>
</dbReference>
<evidence type="ECO:0000313" key="3">
    <source>
        <dbReference type="Proteomes" id="UP001201844"/>
    </source>
</evidence>
<sequence>MAAYLTRRGHSVGIWSRSLASSPRLHSGMVRLQTSGIFSDVFEIEALDSLSRIREFDVVVIALPATAYSDVMPALAGHLTSLHNVIVSGSLSLAPLWLHDMARTSGVQPVITAWGTTLLAASFQPDGTLHIPFTRKRFDIASLPAADTPQSLVLCRDLFGIEFDAARSVLDINLSNINPIAHAGQLLINFSRIDKSETWKLFENFTESGIRLAEALDAERLALASAVGSKPRSLRRHYAQSYPVEDNVLSAMVRQISEDGSKTLGPRALNHRYLIEDMPYGLAFMERLASAADMQLPMTSAVISILEVMTNTPIRKNNRIADAVIGTLEGKEALLERCMGYPHDA</sequence>
<dbReference type="SUPFAM" id="SSF48179">
    <property type="entry name" value="6-phosphogluconate dehydrogenase C-terminal domain-like"/>
    <property type="match status" value="1"/>
</dbReference>
<keyword evidence="2" id="KW-0614">Plasmid</keyword>
<organism evidence="2 3">
    <name type="scientific">Shinella sedimenti</name>
    <dbReference type="NCBI Taxonomy" id="2919913"/>
    <lineage>
        <taxon>Bacteria</taxon>
        <taxon>Pseudomonadati</taxon>
        <taxon>Pseudomonadota</taxon>
        <taxon>Alphaproteobacteria</taxon>
        <taxon>Hyphomicrobiales</taxon>
        <taxon>Rhizobiaceae</taxon>
        <taxon>Shinella</taxon>
    </lineage>
</organism>
<dbReference type="InterPro" id="IPR013328">
    <property type="entry name" value="6PGD_dom2"/>
</dbReference>
<dbReference type="EMBL" id="JAKVIN010000013">
    <property type="protein sequence ID" value="MCJ8151940.1"/>
    <property type="molecule type" value="Genomic_DNA"/>
</dbReference>
<geneLocation type="plasmid" evidence="2">
    <name>unnamed</name>
</geneLocation>
<keyword evidence="3" id="KW-1185">Reference proteome</keyword>
<accession>A0ABT0CTK6</accession>
<evidence type="ECO:0000313" key="2">
    <source>
        <dbReference type="EMBL" id="MCJ8151940.1"/>
    </source>
</evidence>
<dbReference type="SUPFAM" id="SSF51735">
    <property type="entry name" value="NAD(P)-binding Rossmann-fold domains"/>
    <property type="match status" value="1"/>
</dbReference>
<reference evidence="2 3" key="1">
    <citation type="submission" date="2022-02" db="EMBL/GenBank/DDBJ databases">
        <title>Shinella B3.7 sp. nov., isolated from Sediment (Zhairuo Island).</title>
        <authorList>
            <person name="Chen G."/>
        </authorList>
    </citation>
    <scope>NUCLEOTIDE SEQUENCE [LARGE SCALE GENOMIC DNA]</scope>
    <source>
        <strain evidence="2 3">B3.7</strain>
        <plasmid evidence="2">unnamed</plasmid>
    </source>
</reference>
<evidence type="ECO:0000259" key="1">
    <source>
        <dbReference type="Pfam" id="PF02317"/>
    </source>
</evidence>
<dbReference type="Pfam" id="PF02317">
    <property type="entry name" value="Octopine_DH"/>
    <property type="match status" value="1"/>
</dbReference>
<dbReference type="InterPro" id="IPR051729">
    <property type="entry name" value="Opine/Lysopine_DH"/>
</dbReference>
<dbReference type="InterPro" id="IPR008927">
    <property type="entry name" value="6-PGluconate_DH-like_C_sf"/>
</dbReference>
<feature type="domain" description="Opine dehydrogenase" evidence="1">
    <location>
        <begin position="166"/>
        <end position="309"/>
    </location>
</feature>
<dbReference type="Gene3D" id="1.10.1040.10">
    <property type="entry name" value="N-(1-d-carboxylethyl)-l-norvaline Dehydrogenase, domain 2"/>
    <property type="match status" value="1"/>
</dbReference>
<dbReference type="Gene3D" id="3.40.50.720">
    <property type="entry name" value="NAD(P)-binding Rossmann-like Domain"/>
    <property type="match status" value="1"/>
</dbReference>
<comment type="caution">
    <text evidence="2">The sequence shown here is derived from an EMBL/GenBank/DDBJ whole genome shotgun (WGS) entry which is preliminary data.</text>
</comment>